<dbReference type="InterPro" id="IPR038528">
    <property type="entry name" value="TEL2_C_sf"/>
</dbReference>
<comment type="similarity">
    <text evidence="1">Belongs to the TEL2 family.</text>
</comment>
<reference evidence="4" key="1">
    <citation type="submission" date="2020-11" db="EMBL/GenBank/DDBJ databases">
        <authorList>
            <person name="Tran Van P."/>
        </authorList>
    </citation>
    <scope>NUCLEOTIDE SEQUENCE</scope>
</reference>
<dbReference type="Gene3D" id="1.25.40.720">
    <property type="entry name" value="Telomere length regulation protein 2, C-terminal domain"/>
    <property type="match status" value="2"/>
</dbReference>
<dbReference type="EMBL" id="OC915346">
    <property type="protein sequence ID" value="CAD7640001.1"/>
    <property type="molecule type" value="Genomic_DNA"/>
</dbReference>
<dbReference type="InterPro" id="IPR019337">
    <property type="entry name" value="Telomere_length_regulation_dom"/>
</dbReference>
<dbReference type="InterPro" id="IPR016024">
    <property type="entry name" value="ARM-type_fold"/>
</dbReference>
<evidence type="ECO:0000256" key="2">
    <source>
        <dbReference type="SAM" id="MobiDB-lite"/>
    </source>
</evidence>
<dbReference type="EMBL" id="CAJPVJ010000521">
    <property type="protein sequence ID" value="CAG2162739.1"/>
    <property type="molecule type" value="Genomic_DNA"/>
</dbReference>
<dbReference type="PANTHER" id="PTHR15830:SF10">
    <property type="entry name" value="TELOMERE LENGTH REGULATION PROTEIN TEL2 HOMOLOG"/>
    <property type="match status" value="1"/>
</dbReference>
<dbReference type="Pfam" id="PF10193">
    <property type="entry name" value="Telomere_reg-2"/>
    <property type="match status" value="1"/>
</dbReference>
<dbReference type="GO" id="GO:0051879">
    <property type="term" value="F:Hsp90 protein binding"/>
    <property type="evidence" value="ECO:0007669"/>
    <property type="project" value="TreeGrafter"/>
</dbReference>
<sequence length="809" mass="93625">MSETFETSVEEKIRRSRQMIDSLNANSFADKSCEDVFDDHFLEPDFNVFVILVNSFGDLKENSYKRNKLLSLITRYVYCEHTLKTLLTKTCHMSDNELRIIGPKLETILVTIPEIVSNNLKTNNSHRFERNLYFKRLVQTMCLCFEDVFESIANSEDSSLQLLSSLLGRIALIGFTDIVFNELMAKVIAKCEKDFIWRRIAYRVVVCQQKSEYIEVLVKSILCLQTNYESIVWIIGSSVETNNKMKFLLTNKFLLINEFQSDLILINIFGYLSRNCLQLFFTAFDNVLNSWSNSSAIKYRSYSQHLYLSRALMIGSRFMKDIDFSEVTDKFRRLTMNGIELHLKNSQMDFRNIGLTVGQTLMSLFYRENNKIDFDIEENDEIKHLNDLFLNNCNEKDVDIIGHKISSLNTNDTNGEEVLPNVSNGKEDKNLDSDDDEDSDLIPYDMSVSGDTCTSDAKRPVYLRDCMEGLQDYEKVEWFTTCLRCAEQVIRSHSDSVEEISVGFMQLLFRLDDNCAVEDFIGLRLRAMISLCVCSPKSVADYLCQQFYAPNYTIRQRLDVLEVLLASSTELSSNVKQNVNKSDVKEIPLTNYEEKIADNHWTQIVKNRIESKTRVLTHKTKPLDEKAFVNRFVPFAAHFFFPLMKNIFGNEIKVYFLEDDDYVLGRLLYTLGLILKNASFAPISSKMGKEFLEFIMAFRYHSSVFVREAAIFAFCMVLMSVPPIYLHNEMSLQMVELQLWLKVFIYNCLQSTYLDITEREANSQCVQKAWTALQLLKEVIRYLSDGTGIQCGREELPTDTLRVTADLLN</sequence>
<dbReference type="PANTHER" id="PTHR15830">
    <property type="entry name" value="TELOMERE LENGTH REGULATION PROTEIN TEL2 FAMILY MEMBER"/>
    <property type="match status" value="1"/>
</dbReference>
<evidence type="ECO:0000313" key="4">
    <source>
        <dbReference type="EMBL" id="CAD7640001.1"/>
    </source>
</evidence>
<name>A0A7R9LEK7_9ACAR</name>
<dbReference type="InterPro" id="IPR051970">
    <property type="entry name" value="TEL2_Regulation"/>
</dbReference>
<dbReference type="GO" id="GO:0051083">
    <property type="term" value="P:'de novo' cotranslational protein folding"/>
    <property type="evidence" value="ECO:0007669"/>
    <property type="project" value="TreeGrafter"/>
</dbReference>
<feature type="region of interest" description="Disordered" evidence="2">
    <location>
        <begin position="412"/>
        <end position="438"/>
    </location>
</feature>
<dbReference type="SUPFAM" id="SSF48371">
    <property type="entry name" value="ARM repeat"/>
    <property type="match status" value="1"/>
</dbReference>
<evidence type="ECO:0000313" key="5">
    <source>
        <dbReference type="Proteomes" id="UP000728032"/>
    </source>
</evidence>
<proteinExistence type="inferred from homology"/>
<accession>A0A7R9LEK7</accession>
<feature type="domain" description="Telomere length regulation protein conserved" evidence="3">
    <location>
        <begin position="460"/>
        <end position="566"/>
    </location>
</feature>
<organism evidence="4">
    <name type="scientific">Oppiella nova</name>
    <dbReference type="NCBI Taxonomy" id="334625"/>
    <lineage>
        <taxon>Eukaryota</taxon>
        <taxon>Metazoa</taxon>
        <taxon>Ecdysozoa</taxon>
        <taxon>Arthropoda</taxon>
        <taxon>Chelicerata</taxon>
        <taxon>Arachnida</taxon>
        <taxon>Acari</taxon>
        <taxon>Acariformes</taxon>
        <taxon>Sarcoptiformes</taxon>
        <taxon>Oribatida</taxon>
        <taxon>Brachypylina</taxon>
        <taxon>Oppioidea</taxon>
        <taxon>Oppiidae</taxon>
        <taxon>Oppiella</taxon>
    </lineage>
</organism>
<dbReference type="GO" id="GO:0042162">
    <property type="term" value="F:telomeric DNA binding"/>
    <property type="evidence" value="ECO:0007669"/>
    <property type="project" value="TreeGrafter"/>
</dbReference>
<keyword evidence="5" id="KW-1185">Reference proteome</keyword>
<dbReference type="AlphaFoldDB" id="A0A7R9LEK7"/>
<evidence type="ECO:0000256" key="1">
    <source>
        <dbReference type="ARBA" id="ARBA00006133"/>
    </source>
</evidence>
<evidence type="ECO:0000259" key="3">
    <source>
        <dbReference type="Pfam" id="PF10193"/>
    </source>
</evidence>
<dbReference type="GO" id="GO:0005829">
    <property type="term" value="C:cytosol"/>
    <property type="evidence" value="ECO:0007669"/>
    <property type="project" value="TreeGrafter"/>
</dbReference>
<dbReference type="Proteomes" id="UP000728032">
    <property type="component" value="Unassembled WGS sequence"/>
</dbReference>
<gene>
    <name evidence="4" type="ORF">ONB1V03_LOCUS2329</name>
</gene>
<dbReference type="OrthoDB" id="4033880at2759"/>
<protein>
    <recommendedName>
        <fullName evidence="3">Telomere length regulation protein conserved domain-containing protein</fullName>
    </recommendedName>
</protein>